<dbReference type="AlphaFoldDB" id="A0A815C7R8"/>
<dbReference type="GO" id="GO:0070403">
    <property type="term" value="F:NAD+ binding"/>
    <property type="evidence" value="ECO:0007669"/>
    <property type="project" value="InterPro"/>
</dbReference>
<keyword evidence="2" id="KW-0963">Cytoplasm</keyword>
<dbReference type="InterPro" id="IPR052242">
    <property type="entry name" value="Mito_3-hydroxyacyl-CoA_DH"/>
</dbReference>
<reference evidence="5" key="1">
    <citation type="submission" date="2021-02" db="EMBL/GenBank/DDBJ databases">
        <authorList>
            <person name="Nowell W R."/>
        </authorList>
    </citation>
    <scope>NUCLEOTIDE SEQUENCE</scope>
</reference>
<dbReference type="GO" id="GO:0015031">
    <property type="term" value="P:protein transport"/>
    <property type="evidence" value="ECO:0007669"/>
    <property type="project" value="UniProtKB-KW"/>
</dbReference>
<keyword evidence="2" id="KW-0645">Protease</keyword>
<organism evidence="5 6">
    <name type="scientific">Rotaria sordida</name>
    <dbReference type="NCBI Taxonomy" id="392033"/>
    <lineage>
        <taxon>Eukaryota</taxon>
        <taxon>Metazoa</taxon>
        <taxon>Spiralia</taxon>
        <taxon>Gnathifera</taxon>
        <taxon>Rotifera</taxon>
        <taxon>Eurotatoria</taxon>
        <taxon>Bdelloidea</taxon>
        <taxon>Philodinida</taxon>
        <taxon>Philodinidae</taxon>
        <taxon>Rotaria</taxon>
    </lineage>
</organism>
<dbReference type="GO" id="GO:0005739">
    <property type="term" value="C:mitochondrion"/>
    <property type="evidence" value="ECO:0007669"/>
    <property type="project" value="TreeGrafter"/>
</dbReference>
<name>A0A815C7R8_9BILA</name>
<dbReference type="SUPFAM" id="SSF51735">
    <property type="entry name" value="NAD(P)-binding Rossmann-fold domains"/>
    <property type="match status" value="1"/>
</dbReference>
<comment type="subcellular location">
    <subcellularLocation>
        <location evidence="2">Cytoplasm</location>
    </subcellularLocation>
</comment>
<protein>
    <recommendedName>
        <fullName evidence="2">Cysteine protease</fullName>
        <ecNumber evidence="2">3.4.22.-</ecNumber>
    </recommendedName>
</protein>
<evidence type="ECO:0000259" key="4">
    <source>
        <dbReference type="Pfam" id="PF03416"/>
    </source>
</evidence>
<feature type="domain" description="Peptidase C54 catalytic" evidence="4">
    <location>
        <begin position="157"/>
        <end position="243"/>
    </location>
</feature>
<evidence type="ECO:0000313" key="5">
    <source>
        <dbReference type="EMBL" id="CAF1281534.1"/>
    </source>
</evidence>
<dbReference type="GO" id="GO:0003857">
    <property type="term" value="F:(3S)-3-hydroxyacyl-CoA dehydrogenase (NAD+) activity"/>
    <property type="evidence" value="ECO:0007669"/>
    <property type="project" value="TreeGrafter"/>
</dbReference>
<keyword evidence="2" id="KW-0653">Protein transport</keyword>
<dbReference type="InterPro" id="IPR006176">
    <property type="entry name" value="3-OHacyl-CoA_DH_NAD-bd"/>
</dbReference>
<comment type="function">
    <text evidence="2">Cysteine protease that plays a key role in autophagy by mediating both proteolytic activation and delipidation of ATG8 family proteins.</text>
</comment>
<evidence type="ECO:0000259" key="3">
    <source>
        <dbReference type="Pfam" id="PF02737"/>
    </source>
</evidence>
<keyword evidence="1" id="KW-0520">NAD</keyword>
<dbReference type="GO" id="GO:0006914">
    <property type="term" value="P:autophagy"/>
    <property type="evidence" value="ECO:0007669"/>
    <property type="project" value="UniProtKB-KW"/>
</dbReference>
<gene>
    <name evidence="5" type="ORF">RFH988_LOCUS28727</name>
</gene>
<dbReference type="Pfam" id="PF03416">
    <property type="entry name" value="Peptidase_C54"/>
    <property type="match status" value="1"/>
</dbReference>
<keyword evidence="2" id="KW-0813">Transport</keyword>
<evidence type="ECO:0000256" key="1">
    <source>
        <dbReference type="ARBA" id="ARBA00023027"/>
    </source>
</evidence>
<dbReference type="GO" id="GO:0006508">
    <property type="term" value="P:proteolysis"/>
    <property type="evidence" value="ECO:0007669"/>
    <property type="project" value="UniProtKB-KW"/>
</dbReference>
<dbReference type="Proteomes" id="UP000663882">
    <property type="component" value="Unassembled WGS sequence"/>
</dbReference>
<dbReference type="EC" id="3.4.22.-" evidence="2"/>
<comment type="similarity">
    <text evidence="2">Belongs to the peptidase C54 family.</text>
</comment>
<dbReference type="GO" id="GO:0019786">
    <property type="term" value="F:protein-phosphatidylethanolamide deconjugating activity"/>
    <property type="evidence" value="ECO:0007669"/>
    <property type="project" value="InterPro"/>
</dbReference>
<comment type="caution">
    <text evidence="5">The sequence shown here is derived from an EMBL/GenBank/DDBJ whole genome shotgun (WGS) entry which is preliminary data.</text>
</comment>
<feature type="domain" description="3-hydroxyacyl-CoA dehydrogenase NAD binding" evidence="3">
    <location>
        <begin position="20"/>
        <end position="133"/>
    </location>
</feature>
<accession>A0A815C7R8</accession>
<keyword evidence="2" id="KW-0378">Hydrolase</keyword>
<dbReference type="GO" id="GO:0008234">
    <property type="term" value="F:cysteine-type peptidase activity"/>
    <property type="evidence" value="ECO:0007669"/>
    <property type="project" value="InterPro"/>
</dbReference>
<evidence type="ECO:0000256" key="2">
    <source>
        <dbReference type="RuleBase" id="RU363115"/>
    </source>
</evidence>
<dbReference type="InterPro" id="IPR036291">
    <property type="entry name" value="NAD(P)-bd_dom_sf"/>
</dbReference>
<dbReference type="InterPro" id="IPR038765">
    <property type="entry name" value="Papain-like_cys_pep_sf"/>
</dbReference>
<evidence type="ECO:0000313" key="6">
    <source>
        <dbReference type="Proteomes" id="UP000663882"/>
    </source>
</evidence>
<dbReference type="GO" id="GO:0006635">
    <property type="term" value="P:fatty acid beta-oxidation"/>
    <property type="evidence" value="ECO:0007669"/>
    <property type="project" value="TreeGrafter"/>
</dbReference>
<dbReference type="PANTHER" id="PTHR43561:SF3">
    <property type="entry name" value="HYDROXYACYL-COENZYME A DEHYDROGENASE, MITOCHONDRIAL"/>
    <property type="match status" value="1"/>
</dbReference>
<sequence length="288" mass="32532">MATSSIANKMNSSLGRTIKTVTVIGGGLMGSGIAQVAAETNHQVIIVDQKQEFLDKSLNIIQTSLKRIIKKKFEQDQQGGEKYFNDVKNRIKTTTNINDAVQSTDIVIEAIIENLETKQKLFKQIDQVAPNCTFCFKNEQNSELPSFDVMKTRLFLLCFRLPQTLGCIGGKPNHAHYFIGYLETDELLYLDPHVTQQHVDTTVTADDISYHCDRINRMKFSGLDPSLALAFARKTEIEFDDLIAKLKQNLPSKPMFELCQSNPFDIHNQQPHHHGVLTLDSDDDFEVV</sequence>
<dbReference type="OrthoDB" id="5958943at2759"/>
<dbReference type="InterPro" id="IPR046792">
    <property type="entry name" value="Peptidase_C54_cat"/>
</dbReference>
<dbReference type="SUPFAM" id="SSF54001">
    <property type="entry name" value="Cysteine proteinases"/>
    <property type="match status" value="1"/>
</dbReference>
<dbReference type="Gene3D" id="3.40.50.720">
    <property type="entry name" value="NAD(P)-binding Rossmann-like Domain"/>
    <property type="match status" value="1"/>
</dbReference>
<dbReference type="Pfam" id="PF02737">
    <property type="entry name" value="3HCDH_N"/>
    <property type="match status" value="1"/>
</dbReference>
<keyword evidence="2" id="KW-0072">Autophagy</keyword>
<proteinExistence type="inferred from homology"/>
<dbReference type="PANTHER" id="PTHR43561">
    <property type="match status" value="1"/>
</dbReference>
<dbReference type="EMBL" id="CAJNOO010002589">
    <property type="protein sequence ID" value="CAF1281534.1"/>
    <property type="molecule type" value="Genomic_DNA"/>
</dbReference>